<dbReference type="PIRSF" id="PIRSF002869">
    <property type="entry name" value="MviN"/>
    <property type="match status" value="1"/>
</dbReference>
<evidence type="ECO:0000256" key="2">
    <source>
        <dbReference type="ARBA" id="ARBA00022475"/>
    </source>
</evidence>
<keyword evidence="6 8" id="KW-1133">Transmembrane helix</keyword>
<keyword evidence="8 9" id="KW-0961">Cell wall biogenesis/degradation</keyword>
<accession>A0A7Z7LDR0</accession>
<dbReference type="KEGG" id="minf:MESINF_0257"/>
<feature type="transmembrane region" description="Helical" evidence="8">
    <location>
        <begin position="126"/>
        <end position="149"/>
    </location>
</feature>
<dbReference type="GO" id="GO:0005886">
    <property type="term" value="C:plasma membrane"/>
    <property type="evidence" value="ECO:0007669"/>
    <property type="project" value="UniProtKB-SubCell"/>
</dbReference>
<evidence type="ECO:0000256" key="1">
    <source>
        <dbReference type="ARBA" id="ARBA00004651"/>
    </source>
</evidence>
<feature type="transmembrane region" description="Helical" evidence="8">
    <location>
        <begin position="378"/>
        <end position="400"/>
    </location>
</feature>
<dbReference type="NCBIfam" id="TIGR01695">
    <property type="entry name" value="murJ_mviN"/>
    <property type="match status" value="1"/>
</dbReference>
<evidence type="ECO:0000256" key="8">
    <source>
        <dbReference type="HAMAP-Rule" id="MF_02078"/>
    </source>
</evidence>
<reference evidence="10 11" key="1">
    <citation type="submission" date="2017-01" db="EMBL/GenBank/DDBJ databases">
        <authorList>
            <person name="Erauso G."/>
        </authorList>
    </citation>
    <scope>NUCLEOTIDE SEQUENCE [LARGE SCALE GENOMIC DNA]</scope>
    <source>
        <strain evidence="10">MESINF1</strain>
    </source>
</reference>
<dbReference type="CDD" id="cd13123">
    <property type="entry name" value="MATE_MurJ_like"/>
    <property type="match status" value="1"/>
</dbReference>
<evidence type="ECO:0000313" key="10">
    <source>
        <dbReference type="EMBL" id="SSC11706.1"/>
    </source>
</evidence>
<comment type="subcellular location">
    <subcellularLocation>
        <location evidence="1 8">Cell membrane</location>
        <topology evidence="1 8">Multi-pass membrane protein</topology>
    </subcellularLocation>
</comment>
<protein>
    <recommendedName>
        <fullName evidence="8">Probable lipid II flippase MurJ</fullName>
    </recommendedName>
</protein>
<dbReference type="PANTHER" id="PTHR47019">
    <property type="entry name" value="LIPID II FLIPPASE MURJ"/>
    <property type="match status" value="1"/>
</dbReference>
<feature type="transmembrane region" description="Helical" evidence="8">
    <location>
        <begin position="435"/>
        <end position="456"/>
    </location>
</feature>
<dbReference type="RefSeq" id="WP_169698153.1">
    <property type="nucleotide sequence ID" value="NZ_LS974202.1"/>
</dbReference>
<feature type="transmembrane region" description="Helical" evidence="8">
    <location>
        <begin position="302"/>
        <end position="324"/>
    </location>
</feature>
<keyword evidence="2 8" id="KW-1003">Cell membrane</keyword>
<dbReference type="PANTHER" id="PTHR47019:SF1">
    <property type="entry name" value="LIPID II FLIPPASE MURJ"/>
    <property type="match status" value="1"/>
</dbReference>
<evidence type="ECO:0000256" key="6">
    <source>
        <dbReference type="ARBA" id="ARBA00022989"/>
    </source>
</evidence>
<dbReference type="GO" id="GO:0015648">
    <property type="term" value="F:lipid-linked peptidoglycan transporter activity"/>
    <property type="evidence" value="ECO:0007669"/>
    <property type="project" value="UniProtKB-UniRule"/>
</dbReference>
<feature type="transmembrane region" description="Helical" evidence="8">
    <location>
        <begin position="462"/>
        <end position="485"/>
    </location>
</feature>
<keyword evidence="8 9" id="KW-0813">Transport</keyword>
<evidence type="ECO:0000256" key="9">
    <source>
        <dbReference type="PIRNR" id="PIRNR002869"/>
    </source>
</evidence>
<feature type="transmembrane region" description="Helical" evidence="8">
    <location>
        <begin position="268"/>
        <end position="290"/>
    </location>
</feature>
<evidence type="ECO:0000313" key="11">
    <source>
        <dbReference type="Proteomes" id="UP000250796"/>
    </source>
</evidence>
<dbReference type="InterPro" id="IPR004268">
    <property type="entry name" value="MurJ"/>
</dbReference>
<name>A0A7Z7LDR0_9BACT</name>
<proteinExistence type="inferred from homology"/>
<comment type="similarity">
    <text evidence="8 9">Belongs to the MurJ/MviN family.</text>
</comment>
<feature type="transmembrane region" description="Helical" evidence="8">
    <location>
        <begin position="344"/>
        <end position="366"/>
    </location>
</feature>
<keyword evidence="7 8" id="KW-0472">Membrane</keyword>
<keyword evidence="5 8" id="KW-0573">Peptidoglycan synthesis</keyword>
<dbReference type="Proteomes" id="UP000250796">
    <property type="component" value="Chromosome MESINF"/>
</dbReference>
<keyword evidence="3 8" id="KW-0812">Transmembrane</keyword>
<dbReference type="EMBL" id="LS974202">
    <property type="protein sequence ID" value="SSC11706.1"/>
    <property type="molecule type" value="Genomic_DNA"/>
</dbReference>
<feature type="transmembrane region" description="Helical" evidence="8">
    <location>
        <begin position="406"/>
        <end position="428"/>
    </location>
</feature>
<dbReference type="GO" id="GO:0034204">
    <property type="term" value="P:lipid translocation"/>
    <property type="evidence" value="ECO:0007669"/>
    <property type="project" value="TreeGrafter"/>
</dbReference>
<evidence type="ECO:0000256" key="4">
    <source>
        <dbReference type="ARBA" id="ARBA00022960"/>
    </source>
</evidence>
<dbReference type="UniPathway" id="UPA00219"/>
<dbReference type="GO" id="GO:0071555">
    <property type="term" value="P:cell wall organization"/>
    <property type="evidence" value="ECO:0007669"/>
    <property type="project" value="UniProtKB-UniRule"/>
</dbReference>
<feature type="transmembrane region" description="Helical" evidence="8">
    <location>
        <begin position="226"/>
        <end position="245"/>
    </location>
</feature>
<gene>
    <name evidence="8" type="primary">murJ</name>
    <name evidence="10" type="ORF">MESINF_0257</name>
</gene>
<dbReference type="GO" id="GO:0009252">
    <property type="term" value="P:peptidoglycan biosynthetic process"/>
    <property type="evidence" value="ECO:0007669"/>
    <property type="project" value="UniProtKB-UniRule"/>
</dbReference>
<feature type="transmembrane region" description="Helical" evidence="8">
    <location>
        <begin position="156"/>
        <end position="176"/>
    </location>
</feature>
<feature type="transmembrane region" description="Helical" evidence="8">
    <location>
        <begin position="188"/>
        <end position="206"/>
    </location>
</feature>
<dbReference type="AlphaFoldDB" id="A0A7Z7LDR0"/>
<organism evidence="10 11">
    <name type="scientific">Mesotoga infera</name>
    <dbReference type="NCBI Taxonomy" id="1236046"/>
    <lineage>
        <taxon>Bacteria</taxon>
        <taxon>Thermotogati</taxon>
        <taxon>Thermotogota</taxon>
        <taxon>Thermotogae</taxon>
        <taxon>Kosmotogales</taxon>
        <taxon>Kosmotogaceae</taxon>
        <taxon>Mesotoga</taxon>
    </lineage>
</organism>
<evidence type="ECO:0000256" key="3">
    <source>
        <dbReference type="ARBA" id="ARBA00022692"/>
    </source>
</evidence>
<evidence type="ECO:0000256" key="7">
    <source>
        <dbReference type="ARBA" id="ARBA00023136"/>
    </source>
</evidence>
<keyword evidence="4 8" id="KW-0133">Cell shape</keyword>
<dbReference type="PRINTS" id="PR01806">
    <property type="entry name" value="VIRFACTRMVIN"/>
</dbReference>
<dbReference type="InterPro" id="IPR051050">
    <property type="entry name" value="Lipid_II_flippase_MurJ/MviN"/>
</dbReference>
<keyword evidence="11" id="KW-1185">Reference proteome</keyword>
<comment type="pathway">
    <text evidence="8">Cell wall biogenesis; peptidoglycan biosynthesis.</text>
</comment>
<sequence length="507" mass="54269">MTASTVKNTAIFAIATLLSRVSGLVRDSMFAGYFGTSQQYDAYLVAVMLPFFLRKIFADGAMTMAFVPIFNDRLNRSREKAFEFASAVMIFVLLLSGAISAGGIFFSRELTGIFAGGFSGDTIELTSQLIKISFPFITLVSLWAVYCGILNSLDAFFIAAASPMLINLATIVGILLSEKFSPPILGPTIGFIAGGAIQLLVVMLAARRSGFRFNPHYNSQDARDFLSLFLISSISPAINEINSFVDTRVSTELGAGAVSSLGYAQRLYQLPLGIFAIAVATVALPQLSRLTGKDSKEEFSKAVWSSITVLAFLLLPSTLGLLVAGEGLVRLLFERGSFTTLDTAVTSGLLYAYTLGLPFYGAYGVLSRAYYARKSPVTPTIISALMVGVNVVLDIVLGFTMGPVGVALATSIAGMLGTIIVTATLFAWAGYERKALISIGKIMLASLIMTAIMLAIRLTIGIGAAATIVALLVGVIVYFSLVRLLKLGEGMNLKRFLKFPLKRHGKR</sequence>
<dbReference type="Pfam" id="PF03023">
    <property type="entry name" value="MurJ"/>
    <property type="match status" value="1"/>
</dbReference>
<comment type="function">
    <text evidence="8 9">Involved in peptidoglycan biosynthesis. Transports lipid-linked peptidoglycan precursors from the inner to the outer leaflet of the cytoplasmic membrane.</text>
</comment>
<evidence type="ECO:0000256" key="5">
    <source>
        <dbReference type="ARBA" id="ARBA00022984"/>
    </source>
</evidence>
<dbReference type="HAMAP" id="MF_02078">
    <property type="entry name" value="MurJ_MviN"/>
    <property type="match status" value="1"/>
</dbReference>
<feature type="transmembrane region" description="Helical" evidence="8">
    <location>
        <begin position="82"/>
        <end position="106"/>
    </location>
</feature>
<dbReference type="GO" id="GO:0008360">
    <property type="term" value="P:regulation of cell shape"/>
    <property type="evidence" value="ECO:0007669"/>
    <property type="project" value="UniProtKB-UniRule"/>
</dbReference>